<dbReference type="PROSITE" id="PS50071">
    <property type="entry name" value="HOMEOBOX_2"/>
    <property type="match status" value="1"/>
</dbReference>
<accession>A0AAV7S0N3</accession>
<dbReference type="PANTHER" id="PTHR24329:SF547">
    <property type="entry name" value="HOMEOBOX PROTEIN PROPHET OF PIT-1-LIKE"/>
    <property type="match status" value="1"/>
</dbReference>
<evidence type="ECO:0000313" key="6">
    <source>
        <dbReference type="EMBL" id="KAJ1157054.1"/>
    </source>
</evidence>
<dbReference type="SUPFAM" id="SSF46689">
    <property type="entry name" value="Homeodomain-like"/>
    <property type="match status" value="1"/>
</dbReference>
<comment type="subcellular location">
    <subcellularLocation>
        <location evidence="1 2 3">Nucleus</location>
    </subcellularLocation>
</comment>
<dbReference type="InterPro" id="IPR009057">
    <property type="entry name" value="Homeodomain-like_sf"/>
</dbReference>
<organism evidence="6 7">
    <name type="scientific">Pleurodeles waltl</name>
    <name type="common">Iberian ribbed newt</name>
    <dbReference type="NCBI Taxonomy" id="8319"/>
    <lineage>
        <taxon>Eukaryota</taxon>
        <taxon>Metazoa</taxon>
        <taxon>Chordata</taxon>
        <taxon>Craniata</taxon>
        <taxon>Vertebrata</taxon>
        <taxon>Euteleostomi</taxon>
        <taxon>Amphibia</taxon>
        <taxon>Batrachia</taxon>
        <taxon>Caudata</taxon>
        <taxon>Salamandroidea</taxon>
        <taxon>Salamandridae</taxon>
        <taxon>Pleurodelinae</taxon>
        <taxon>Pleurodeles</taxon>
    </lineage>
</organism>
<dbReference type="SMART" id="SM00389">
    <property type="entry name" value="HOX"/>
    <property type="match status" value="1"/>
</dbReference>
<comment type="caution">
    <text evidence="6">The sequence shown here is derived from an EMBL/GenBank/DDBJ whole genome shotgun (WGS) entry which is preliminary data.</text>
</comment>
<sequence length="120" mass="13640">MEGSGARTSKKKCSEFDEVYSEMAVVTSSPGVENVYKKFEDTSGLGDNSLISSSGHVSPHYATPTRRRHRTTFSQEQLEHLEAAFGKNHYPDIYCREDLARITKLNEARIQVSQHTFWKL</sequence>
<evidence type="ECO:0000313" key="7">
    <source>
        <dbReference type="Proteomes" id="UP001066276"/>
    </source>
</evidence>
<protein>
    <recommendedName>
        <fullName evidence="5">Homeobox domain-containing protein</fullName>
    </recommendedName>
</protein>
<evidence type="ECO:0000256" key="3">
    <source>
        <dbReference type="RuleBase" id="RU000682"/>
    </source>
</evidence>
<evidence type="ECO:0000256" key="1">
    <source>
        <dbReference type="ARBA" id="ARBA00004123"/>
    </source>
</evidence>
<proteinExistence type="predicted"/>
<dbReference type="GO" id="GO:0000981">
    <property type="term" value="F:DNA-binding transcription factor activity, RNA polymerase II-specific"/>
    <property type="evidence" value="ECO:0007669"/>
    <property type="project" value="TreeGrafter"/>
</dbReference>
<dbReference type="Proteomes" id="UP001066276">
    <property type="component" value="Chromosome 5"/>
</dbReference>
<dbReference type="AlphaFoldDB" id="A0AAV7S0N3"/>
<dbReference type="GO" id="GO:0005634">
    <property type="term" value="C:nucleus"/>
    <property type="evidence" value="ECO:0007669"/>
    <property type="project" value="UniProtKB-SubCell"/>
</dbReference>
<dbReference type="GO" id="GO:0000977">
    <property type="term" value="F:RNA polymerase II transcription regulatory region sequence-specific DNA binding"/>
    <property type="evidence" value="ECO:0007669"/>
    <property type="project" value="TreeGrafter"/>
</dbReference>
<gene>
    <name evidence="6" type="ORF">NDU88_009769</name>
</gene>
<feature type="region of interest" description="Disordered" evidence="4">
    <location>
        <begin position="47"/>
        <end position="68"/>
    </location>
</feature>
<keyword evidence="7" id="KW-1185">Reference proteome</keyword>
<feature type="compositionally biased region" description="Polar residues" evidence="4">
    <location>
        <begin position="47"/>
        <end position="56"/>
    </location>
</feature>
<dbReference type="Pfam" id="PF00046">
    <property type="entry name" value="Homeodomain"/>
    <property type="match status" value="1"/>
</dbReference>
<keyword evidence="2 3" id="KW-0539">Nucleus</keyword>
<keyword evidence="2 3" id="KW-0238">DNA-binding</keyword>
<evidence type="ECO:0000256" key="4">
    <source>
        <dbReference type="SAM" id="MobiDB-lite"/>
    </source>
</evidence>
<dbReference type="EMBL" id="JANPWB010000009">
    <property type="protein sequence ID" value="KAJ1157054.1"/>
    <property type="molecule type" value="Genomic_DNA"/>
</dbReference>
<dbReference type="InterPro" id="IPR050649">
    <property type="entry name" value="Paired_Homeobox_TFs"/>
</dbReference>
<dbReference type="PANTHER" id="PTHR24329">
    <property type="entry name" value="HOMEOBOX PROTEIN ARISTALESS"/>
    <property type="match status" value="1"/>
</dbReference>
<feature type="DNA-binding region" description="Homeobox" evidence="2">
    <location>
        <begin position="66"/>
        <end position="113"/>
    </location>
</feature>
<dbReference type="Gene3D" id="1.10.10.60">
    <property type="entry name" value="Homeodomain-like"/>
    <property type="match status" value="1"/>
</dbReference>
<evidence type="ECO:0000259" key="5">
    <source>
        <dbReference type="PROSITE" id="PS50071"/>
    </source>
</evidence>
<evidence type="ECO:0000256" key="2">
    <source>
        <dbReference type="PROSITE-ProRule" id="PRU00108"/>
    </source>
</evidence>
<keyword evidence="2 3" id="KW-0371">Homeobox</keyword>
<reference evidence="6" key="1">
    <citation type="journal article" date="2022" name="bioRxiv">
        <title>Sequencing and chromosome-scale assembly of the giantPleurodeles waltlgenome.</title>
        <authorList>
            <person name="Brown T."/>
            <person name="Elewa A."/>
            <person name="Iarovenko S."/>
            <person name="Subramanian E."/>
            <person name="Araus A.J."/>
            <person name="Petzold A."/>
            <person name="Susuki M."/>
            <person name="Suzuki K.-i.T."/>
            <person name="Hayashi T."/>
            <person name="Toyoda A."/>
            <person name="Oliveira C."/>
            <person name="Osipova E."/>
            <person name="Leigh N.D."/>
            <person name="Simon A."/>
            <person name="Yun M.H."/>
        </authorList>
    </citation>
    <scope>NUCLEOTIDE SEQUENCE</scope>
    <source>
        <strain evidence="6">20211129_DDA</strain>
        <tissue evidence="6">Liver</tissue>
    </source>
</reference>
<dbReference type="CDD" id="cd00086">
    <property type="entry name" value="homeodomain"/>
    <property type="match status" value="1"/>
</dbReference>
<dbReference type="InterPro" id="IPR001356">
    <property type="entry name" value="HD"/>
</dbReference>
<feature type="domain" description="Homeobox" evidence="5">
    <location>
        <begin position="64"/>
        <end position="112"/>
    </location>
</feature>
<name>A0AAV7S0N3_PLEWA</name>